<dbReference type="Proteomes" id="UP001062846">
    <property type="component" value="Chromosome 9"/>
</dbReference>
<evidence type="ECO:0000313" key="1">
    <source>
        <dbReference type="EMBL" id="KAI8538346.1"/>
    </source>
</evidence>
<name>A0ACC0MBE4_RHOML</name>
<comment type="caution">
    <text evidence="1">The sequence shown here is derived from an EMBL/GenBank/DDBJ whole genome shotgun (WGS) entry which is preliminary data.</text>
</comment>
<keyword evidence="2" id="KW-1185">Reference proteome</keyword>
<gene>
    <name evidence="1" type="ORF">RHMOL_Rhmol09G0095700</name>
</gene>
<protein>
    <submittedName>
        <fullName evidence="1">Uncharacterized protein</fullName>
    </submittedName>
</protein>
<accession>A0ACC0MBE4</accession>
<organism evidence="1 2">
    <name type="scientific">Rhododendron molle</name>
    <name type="common">Chinese azalea</name>
    <name type="synonym">Azalea mollis</name>
    <dbReference type="NCBI Taxonomy" id="49168"/>
    <lineage>
        <taxon>Eukaryota</taxon>
        <taxon>Viridiplantae</taxon>
        <taxon>Streptophyta</taxon>
        <taxon>Embryophyta</taxon>
        <taxon>Tracheophyta</taxon>
        <taxon>Spermatophyta</taxon>
        <taxon>Magnoliopsida</taxon>
        <taxon>eudicotyledons</taxon>
        <taxon>Gunneridae</taxon>
        <taxon>Pentapetalae</taxon>
        <taxon>asterids</taxon>
        <taxon>Ericales</taxon>
        <taxon>Ericaceae</taxon>
        <taxon>Ericoideae</taxon>
        <taxon>Rhodoreae</taxon>
        <taxon>Rhododendron</taxon>
    </lineage>
</organism>
<evidence type="ECO:0000313" key="2">
    <source>
        <dbReference type="Proteomes" id="UP001062846"/>
    </source>
</evidence>
<dbReference type="EMBL" id="CM046396">
    <property type="protein sequence ID" value="KAI8538346.1"/>
    <property type="molecule type" value="Genomic_DNA"/>
</dbReference>
<sequence length="209" mass="23536">MANLCALIEERLPPPGGADGGGEDRERGPKDERDLCMDILAPNPEMAALIAKMAKLEESVSKSEKIGASGLDMDRLCPFPNARLPERFKMPDFAKFDAFQWFLSLDVSKRRTWEDIGTAFHAQYSYNAQLKMTTRELESTKMHAKESFADFIKRWRGKAALMTDRPSEKDQIRIISRNLLPGFAKNLVLVEGANFETFFDSGLAIEEAL</sequence>
<reference evidence="1" key="1">
    <citation type="submission" date="2022-02" db="EMBL/GenBank/DDBJ databases">
        <title>Plant Genome Project.</title>
        <authorList>
            <person name="Zhang R.-G."/>
        </authorList>
    </citation>
    <scope>NUCLEOTIDE SEQUENCE</scope>
    <source>
        <strain evidence="1">AT1</strain>
    </source>
</reference>
<proteinExistence type="predicted"/>